<keyword evidence="2" id="KW-0808">Transferase</keyword>
<evidence type="ECO:0000313" key="2">
    <source>
        <dbReference type="EMBL" id="NKZ37891.1"/>
    </source>
</evidence>
<name>A0A846ZKG7_9GAMM</name>
<organism evidence="2 3">
    <name type="scientific">Oleiagrimonas citrea</name>
    <dbReference type="NCBI Taxonomy" id="1665687"/>
    <lineage>
        <taxon>Bacteria</taxon>
        <taxon>Pseudomonadati</taxon>
        <taxon>Pseudomonadota</taxon>
        <taxon>Gammaproteobacteria</taxon>
        <taxon>Lysobacterales</taxon>
        <taxon>Rhodanobacteraceae</taxon>
        <taxon>Oleiagrimonas</taxon>
    </lineage>
</organism>
<sequence length="204" mass="23186">MVLAVRDVCEHDLDSVLAVNNAAGEGILPMSKAQLRHFFDTADYFRVAEMDGAIAGFLIAVREYADHDSPNFLWFRERLPRFLYIDRIVIARNSRRHGLGRVFYSDVQSYAEVRVPQLTCEVFLEPRDDATLLFHGSFGFHEVGQQRMPGSDRPVSLLSKSLCSYDFVRERYLEQGGLPDVPWLCERRRADAEAPQHAVGTGHA</sequence>
<reference evidence="2 3" key="1">
    <citation type="journal article" date="2017" name="Int. J. Syst. Evol. Microbiol.">
        <title>Oleiagrimonas citrea sp. nov., a marine bacterium isolated from tidal flat sediment and emended description of the genus Oleiagrimonas Fang et al. 2015 and Oleiagrimonas soli.</title>
        <authorList>
            <person name="Yang S.H."/>
            <person name="Seo H.S."/>
            <person name="Seong C.N."/>
            <person name="Kwon K.K."/>
        </authorList>
    </citation>
    <scope>NUCLEOTIDE SEQUENCE [LARGE SCALE GENOMIC DNA]</scope>
    <source>
        <strain evidence="2 3">MEBiC09124</strain>
    </source>
</reference>
<dbReference type="PROSITE" id="PS51186">
    <property type="entry name" value="GNAT"/>
    <property type="match status" value="1"/>
</dbReference>
<dbReference type="InterPro" id="IPR016181">
    <property type="entry name" value="Acyl_CoA_acyltransferase"/>
</dbReference>
<evidence type="ECO:0000259" key="1">
    <source>
        <dbReference type="PROSITE" id="PS51186"/>
    </source>
</evidence>
<keyword evidence="3" id="KW-1185">Reference proteome</keyword>
<dbReference type="EMBL" id="JAAZQD010000001">
    <property type="protein sequence ID" value="NKZ37891.1"/>
    <property type="molecule type" value="Genomic_DNA"/>
</dbReference>
<gene>
    <name evidence="2" type="ORF">HF690_02860</name>
</gene>
<dbReference type="RefSeq" id="WP_113065239.1">
    <property type="nucleotide sequence ID" value="NZ_JAAZQD010000001.1"/>
</dbReference>
<dbReference type="AlphaFoldDB" id="A0A846ZKG7"/>
<dbReference type="SUPFAM" id="SSF55729">
    <property type="entry name" value="Acyl-CoA N-acyltransferases (Nat)"/>
    <property type="match status" value="1"/>
</dbReference>
<protein>
    <submittedName>
        <fullName evidence="2">GNAT family N-acetyltransferase</fullName>
    </submittedName>
</protein>
<dbReference type="GO" id="GO:0016747">
    <property type="term" value="F:acyltransferase activity, transferring groups other than amino-acyl groups"/>
    <property type="evidence" value="ECO:0007669"/>
    <property type="project" value="InterPro"/>
</dbReference>
<comment type="caution">
    <text evidence="2">The sequence shown here is derived from an EMBL/GenBank/DDBJ whole genome shotgun (WGS) entry which is preliminary data.</text>
</comment>
<accession>A0A846ZKG7</accession>
<dbReference type="Proteomes" id="UP000541636">
    <property type="component" value="Unassembled WGS sequence"/>
</dbReference>
<dbReference type="CDD" id="cd04301">
    <property type="entry name" value="NAT_SF"/>
    <property type="match status" value="1"/>
</dbReference>
<proteinExistence type="predicted"/>
<dbReference type="Pfam" id="PF00583">
    <property type="entry name" value="Acetyltransf_1"/>
    <property type="match status" value="1"/>
</dbReference>
<evidence type="ECO:0000313" key="3">
    <source>
        <dbReference type="Proteomes" id="UP000541636"/>
    </source>
</evidence>
<dbReference type="InterPro" id="IPR000182">
    <property type="entry name" value="GNAT_dom"/>
</dbReference>
<dbReference type="Gene3D" id="3.40.630.30">
    <property type="match status" value="1"/>
</dbReference>
<feature type="domain" description="N-acetyltransferase" evidence="1">
    <location>
        <begin position="3"/>
        <end position="174"/>
    </location>
</feature>